<keyword evidence="4" id="KW-1185">Reference proteome</keyword>
<feature type="region of interest" description="Disordered" evidence="1">
    <location>
        <begin position="75"/>
        <end position="105"/>
    </location>
</feature>
<name>A0AAV4C324_9GAST</name>
<keyword evidence="2" id="KW-0732">Signal</keyword>
<sequence length="172" mass="18984">MFFLVSTNILLIANIVVLTLAWQRRALGQSSNFCFVLLGGWIKTAPSQLSHARYDVIVMTWMVLTSDGDHPHPLPHLFSHSKRSVPSGEEKTQKTPQSKGQSPDGHCYPAFKIFLMALIRSGKLLTIASSSPDDHIHSFSALVRLGEPSPLYYIPIPSPYSKEPSVKTGIKG</sequence>
<dbReference type="Proteomes" id="UP000735302">
    <property type="component" value="Unassembled WGS sequence"/>
</dbReference>
<gene>
    <name evidence="3" type="ORF">PoB_005226700</name>
</gene>
<comment type="caution">
    <text evidence="3">The sequence shown here is derived from an EMBL/GenBank/DDBJ whole genome shotgun (WGS) entry which is preliminary data.</text>
</comment>
<evidence type="ECO:0000313" key="3">
    <source>
        <dbReference type="EMBL" id="GFO25762.1"/>
    </source>
</evidence>
<organism evidence="3 4">
    <name type="scientific">Plakobranchus ocellatus</name>
    <dbReference type="NCBI Taxonomy" id="259542"/>
    <lineage>
        <taxon>Eukaryota</taxon>
        <taxon>Metazoa</taxon>
        <taxon>Spiralia</taxon>
        <taxon>Lophotrochozoa</taxon>
        <taxon>Mollusca</taxon>
        <taxon>Gastropoda</taxon>
        <taxon>Heterobranchia</taxon>
        <taxon>Euthyneura</taxon>
        <taxon>Panpulmonata</taxon>
        <taxon>Sacoglossa</taxon>
        <taxon>Placobranchoidea</taxon>
        <taxon>Plakobranchidae</taxon>
        <taxon>Plakobranchus</taxon>
    </lineage>
</organism>
<accession>A0AAV4C324</accession>
<dbReference type="AlphaFoldDB" id="A0AAV4C324"/>
<evidence type="ECO:0000256" key="2">
    <source>
        <dbReference type="SAM" id="SignalP"/>
    </source>
</evidence>
<proteinExistence type="predicted"/>
<reference evidence="3 4" key="1">
    <citation type="journal article" date="2021" name="Elife">
        <title>Chloroplast acquisition without the gene transfer in kleptoplastic sea slugs, Plakobranchus ocellatus.</title>
        <authorList>
            <person name="Maeda T."/>
            <person name="Takahashi S."/>
            <person name="Yoshida T."/>
            <person name="Shimamura S."/>
            <person name="Takaki Y."/>
            <person name="Nagai Y."/>
            <person name="Toyoda A."/>
            <person name="Suzuki Y."/>
            <person name="Arimoto A."/>
            <person name="Ishii H."/>
            <person name="Satoh N."/>
            <person name="Nishiyama T."/>
            <person name="Hasebe M."/>
            <person name="Maruyama T."/>
            <person name="Minagawa J."/>
            <person name="Obokata J."/>
            <person name="Shigenobu S."/>
        </authorList>
    </citation>
    <scope>NUCLEOTIDE SEQUENCE [LARGE SCALE GENOMIC DNA]</scope>
</reference>
<protein>
    <submittedName>
        <fullName evidence="3">Uncharacterized protein</fullName>
    </submittedName>
</protein>
<feature type="signal peptide" evidence="2">
    <location>
        <begin position="1"/>
        <end position="28"/>
    </location>
</feature>
<evidence type="ECO:0000313" key="4">
    <source>
        <dbReference type="Proteomes" id="UP000735302"/>
    </source>
</evidence>
<feature type="chain" id="PRO_5043607318" evidence="2">
    <location>
        <begin position="29"/>
        <end position="172"/>
    </location>
</feature>
<evidence type="ECO:0000256" key="1">
    <source>
        <dbReference type="SAM" id="MobiDB-lite"/>
    </source>
</evidence>
<dbReference type="EMBL" id="BLXT01005772">
    <property type="protein sequence ID" value="GFO25762.1"/>
    <property type="molecule type" value="Genomic_DNA"/>
</dbReference>